<evidence type="ECO:0000313" key="2">
    <source>
        <dbReference type="Proteomes" id="UP000029981"/>
    </source>
</evidence>
<accession>A0A0A0LKU0</accession>
<dbReference type="Proteomes" id="UP000029981">
    <property type="component" value="Chromosome 2"/>
</dbReference>
<reference evidence="1 2" key="4">
    <citation type="journal article" date="2011" name="BMC Genomics">
        <title>RNA-Seq improves annotation of protein-coding genes in the cucumber genome.</title>
        <authorList>
            <person name="Li Z."/>
            <person name="Zhang Z."/>
            <person name="Yan P."/>
            <person name="Huang S."/>
            <person name="Fei Z."/>
            <person name="Lin K."/>
        </authorList>
    </citation>
    <scope>NUCLEOTIDE SEQUENCE [LARGE SCALE GENOMIC DNA]</scope>
    <source>
        <strain evidence="2">cv. 9930</strain>
    </source>
</reference>
<protein>
    <submittedName>
        <fullName evidence="1">Uncharacterized protein</fullName>
    </submittedName>
</protein>
<dbReference type="Gramene" id="KGN61679">
    <property type="protein sequence ID" value="KGN61679"/>
    <property type="gene ID" value="Csa_2G223700"/>
</dbReference>
<name>A0A0A0LKU0_CUCSA</name>
<proteinExistence type="predicted"/>
<reference evidence="1 2" key="2">
    <citation type="journal article" date="2009" name="PLoS ONE">
        <title>An integrated genetic and cytogenetic map of the cucumber genome.</title>
        <authorList>
            <person name="Ren Y."/>
            <person name="Zhang Z."/>
            <person name="Liu J."/>
            <person name="Staub J.E."/>
            <person name="Han Y."/>
            <person name="Cheng Z."/>
            <person name="Li X."/>
            <person name="Lu J."/>
            <person name="Miao H."/>
            <person name="Kang H."/>
            <person name="Xie B."/>
            <person name="Gu X."/>
            <person name="Wang X."/>
            <person name="Du Y."/>
            <person name="Jin W."/>
            <person name="Huang S."/>
        </authorList>
    </citation>
    <scope>NUCLEOTIDE SEQUENCE [LARGE SCALE GENOMIC DNA]</scope>
    <source>
        <strain evidence="2">cv. 9930</strain>
    </source>
</reference>
<reference evidence="1 2" key="1">
    <citation type="journal article" date="2009" name="Nat. Genet.">
        <title>The genome of the cucumber, Cucumis sativus L.</title>
        <authorList>
            <person name="Huang S."/>
            <person name="Li R."/>
            <person name="Zhang Z."/>
            <person name="Li L."/>
            <person name="Gu X."/>
            <person name="Fan W."/>
            <person name="Lucas W.J."/>
            <person name="Wang X."/>
            <person name="Xie B."/>
            <person name="Ni P."/>
            <person name="Ren Y."/>
            <person name="Zhu H."/>
            <person name="Li J."/>
            <person name="Lin K."/>
            <person name="Jin W."/>
            <person name="Fei Z."/>
            <person name="Li G."/>
            <person name="Staub J."/>
            <person name="Kilian A."/>
            <person name="van der Vossen E.A."/>
            <person name="Wu Y."/>
            <person name="Guo J."/>
            <person name="He J."/>
            <person name="Jia Z."/>
            <person name="Ren Y."/>
            <person name="Tian G."/>
            <person name="Lu Y."/>
            <person name="Ruan J."/>
            <person name="Qian W."/>
            <person name="Wang M."/>
            <person name="Huang Q."/>
            <person name="Li B."/>
            <person name="Xuan Z."/>
            <person name="Cao J."/>
            <person name="Asan"/>
            <person name="Wu Z."/>
            <person name="Zhang J."/>
            <person name="Cai Q."/>
            <person name="Bai Y."/>
            <person name="Zhao B."/>
            <person name="Han Y."/>
            <person name="Li Y."/>
            <person name="Li X."/>
            <person name="Wang S."/>
            <person name="Shi Q."/>
            <person name="Liu S."/>
            <person name="Cho W.K."/>
            <person name="Kim J.Y."/>
            <person name="Xu Y."/>
            <person name="Heller-Uszynska K."/>
            <person name="Miao H."/>
            <person name="Cheng Z."/>
            <person name="Zhang S."/>
            <person name="Wu J."/>
            <person name="Yang Y."/>
            <person name="Kang H."/>
            <person name="Li M."/>
            <person name="Liang H."/>
            <person name="Ren X."/>
            <person name="Shi Z."/>
            <person name="Wen M."/>
            <person name="Jian M."/>
            <person name="Yang H."/>
            <person name="Zhang G."/>
            <person name="Yang Z."/>
            <person name="Chen R."/>
            <person name="Liu S."/>
            <person name="Li J."/>
            <person name="Ma L."/>
            <person name="Liu H."/>
            <person name="Zhou Y."/>
            <person name="Zhao J."/>
            <person name="Fang X."/>
            <person name="Li G."/>
            <person name="Fang L."/>
            <person name="Li Y."/>
            <person name="Liu D."/>
            <person name="Zheng H."/>
            <person name="Zhang Y."/>
            <person name="Qin N."/>
            <person name="Li Z."/>
            <person name="Yang G."/>
            <person name="Yang S."/>
            <person name="Bolund L."/>
            <person name="Kristiansen K."/>
            <person name="Zheng H."/>
            <person name="Li S."/>
            <person name="Zhang X."/>
            <person name="Yang H."/>
            <person name="Wang J."/>
            <person name="Sun R."/>
            <person name="Zhang B."/>
            <person name="Jiang S."/>
            <person name="Wang J."/>
            <person name="Du Y."/>
            <person name="Li S."/>
        </authorList>
    </citation>
    <scope>NUCLEOTIDE SEQUENCE [LARGE SCALE GENOMIC DNA]</scope>
    <source>
        <strain evidence="2">cv. 9930</strain>
    </source>
</reference>
<evidence type="ECO:0000313" key="1">
    <source>
        <dbReference type="EMBL" id="KGN61679.1"/>
    </source>
</evidence>
<dbReference type="EMBL" id="CM002923">
    <property type="protein sequence ID" value="KGN61679.1"/>
    <property type="molecule type" value="Genomic_DNA"/>
</dbReference>
<dbReference type="AlphaFoldDB" id="A0A0A0LKU0"/>
<gene>
    <name evidence="1" type="ORF">Csa_2G223700</name>
</gene>
<sequence>MVNHPTKSKEKAVYQRIQSFARRWALPKGSFVYIAMKTKLKLIYSTCFLSTVFSDWPNTISVAKDK</sequence>
<organism evidence="1 2">
    <name type="scientific">Cucumis sativus</name>
    <name type="common">Cucumber</name>
    <dbReference type="NCBI Taxonomy" id="3659"/>
    <lineage>
        <taxon>Eukaryota</taxon>
        <taxon>Viridiplantae</taxon>
        <taxon>Streptophyta</taxon>
        <taxon>Embryophyta</taxon>
        <taxon>Tracheophyta</taxon>
        <taxon>Spermatophyta</taxon>
        <taxon>Magnoliopsida</taxon>
        <taxon>eudicotyledons</taxon>
        <taxon>Gunneridae</taxon>
        <taxon>Pentapetalae</taxon>
        <taxon>rosids</taxon>
        <taxon>fabids</taxon>
        <taxon>Cucurbitales</taxon>
        <taxon>Cucurbitaceae</taxon>
        <taxon>Benincaseae</taxon>
        <taxon>Cucumis</taxon>
    </lineage>
</organism>
<keyword evidence="2" id="KW-1185">Reference proteome</keyword>
<reference evidence="1 2" key="3">
    <citation type="journal article" date="2010" name="BMC Genomics">
        <title>Transcriptome sequencing and comparative analysis of cucumber flowers with different sex types.</title>
        <authorList>
            <person name="Guo S."/>
            <person name="Zheng Y."/>
            <person name="Joung J.G."/>
            <person name="Liu S."/>
            <person name="Zhang Z."/>
            <person name="Crasta O.R."/>
            <person name="Sobral B.W."/>
            <person name="Xu Y."/>
            <person name="Huang S."/>
            <person name="Fei Z."/>
        </authorList>
    </citation>
    <scope>NUCLEOTIDE SEQUENCE [LARGE SCALE GENOMIC DNA]</scope>
    <source>
        <strain evidence="2">cv. 9930</strain>
    </source>
</reference>